<evidence type="ECO:0000259" key="6">
    <source>
        <dbReference type="SMART" id="SM00729"/>
    </source>
</evidence>
<dbReference type="Gene3D" id="3.40.50.280">
    <property type="entry name" value="Cobalamin-binding domain"/>
    <property type="match status" value="1"/>
</dbReference>
<proteinExistence type="predicted"/>
<keyword evidence="5" id="KW-0411">Iron-sulfur</keyword>
<dbReference type="InterPro" id="IPR023404">
    <property type="entry name" value="rSAM_horseshoe"/>
</dbReference>
<keyword evidence="4" id="KW-0408">Iron</keyword>
<dbReference type="GO" id="GO:0046872">
    <property type="term" value="F:metal ion binding"/>
    <property type="evidence" value="ECO:0007669"/>
    <property type="project" value="UniProtKB-KW"/>
</dbReference>
<comment type="caution">
    <text evidence="7">The sequence shown here is derived from an EMBL/GenBank/DDBJ whole genome shotgun (WGS) entry which is preliminary data.</text>
</comment>
<dbReference type="SFLD" id="SFLDG01082">
    <property type="entry name" value="B12-binding_domain_containing"/>
    <property type="match status" value="1"/>
</dbReference>
<evidence type="ECO:0000256" key="5">
    <source>
        <dbReference type="ARBA" id="ARBA00023014"/>
    </source>
</evidence>
<dbReference type="PANTHER" id="PTHR43409">
    <property type="entry name" value="ANAEROBIC MAGNESIUM-PROTOPORPHYRIN IX MONOMETHYL ESTER CYCLASE-RELATED"/>
    <property type="match status" value="1"/>
</dbReference>
<dbReference type="SFLD" id="SFLDS00029">
    <property type="entry name" value="Radical_SAM"/>
    <property type="match status" value="1"/>
</dbReference>
<sequence>MPRMNTIILNCLPPGNMDMPSASLSILKSYLEYQGYSVKIIYWNLLILECITKSLPIQLDNKTANDISVLPMLPFLYRLNINDAHKQQLLLDNFSGYLRKNDLPNDFIITSAITNIQNKIDELIASKLEQIADTHSNFLFGISAKYYEWIYGLELIKFMKKIKPEVQTIAGGFTRKDSAREFISMSEHIDFCLYGEGEYSSWQLMNEMNSPEPNYHMVPNLFHRQGAQITQSTIQKLPKPDFRETIFPDYSDFFQAIRLVKMPEHIGIRLPLDGTRGCSWNRCRFCVATQGIQYFERSAASLTNEIAYQFNKHHISSFYATDDDFNPDGSDRLLKISNILNENSLNPKMEMETWLTPSTVNYDHLRALHSVCHLKLKAGFEATSDDLLIKMRKKNRFIENLLFLKNVAMLNSNFHITYSIIMGIPDETPGDVENAIDNLYCLRFYIPNNVELCFNKFQLAKGSSYYRQMNDEEKNEYEPDGYGIFVPERYISGERRFLFFFNTKSRTSNHHLWLTFKEKATEMESLSYHYSVDKKTGTYTEYANNSVVKQIPLSKTEIEILSLTNTSIMNRAELLQFSTQKGYSKHTAMNSIERLTREKLLYANDDNYLSVVNMGEL</sequence>
<evidence type="ECO:0000256" key="4">
    <source>
        <dbReference type="ARBA" id="ARBA00023004"/>
    </source>
</evidence>
<dbReference type="InterPro" id="IPR006638">
    <property type="entry name" value="Elp3/MiaA/NifB-like_rSAM"/>
</dbReference>
<dbReference type="GO" id="GO:0003824">
    <property type="term" value="F:catalytic activity"/>
    <property type="evidence" value="ECO:0007669"/>
    <property type="project" value="InterPro"/>
</dbReference>
<keyword evidence="3" id="KW-0479">Metal-binding</keyword>
<organism evidence="7 8">
    <name type="scientific">Prolixibacter bellariivorans</name>
    <dbReference type="NCBI Taxonomy" id="314319"/>
    <lineage>
        <taxon>Bacteria</taxon>
        <taxon>Pseudomonadati</taxon>
        <taxon>Bacteroidota</taxon>
        <taxon>Bacteroidia</taxon>
        <taxon>Marinilabiliales</taxon>
        <taxon>Prolixibacteraceae</taxon>
        <taxon>Prolixibacter</taxon>
    </lineage>
</organism>
<dbReference type="Proteomes" id="UP000391834">
    <property type="component" value="Unassembled WGS sequence"/>
</dbReference>
<gene>
    <name evidence="7" type="ORF">PbJCM13498_38360</name>
</gene>
<dbReference type="EMBL" id="BLAX01000001">
    <property type="protein sequence ID" value="GET34973.1"/>
    <property type="molecule type" value="Genomic_DNA"/>
</dbReference>
<dbReference type="OrthoDB" id="9777636at2"/>
<name>A0A5M4B541_9BACT</name>
<keyword evidence="2" id="KW-0949">S-adenosyl-L-methionine</keyword>
<evidence type="ECO:0000313" key="7">
    <source>
        <dbReference type="EMBL" id="GET34973.1"/>
    </source>
</evidence>
<evidence type="ECO:0000256" key="2">
    <source>
        <dbReference type="ARBA" id="ARBA00022691"/>
    </source>
</evidence>
<dbReference type="Pfam" id="PF04055">
    <property type="entry name" value="Radical_SAM"/>
    <property type="match status" value="1"/>
</dbReference>
<dbReference type="InterPro" id="IPR058240">
    <property type="entry name" value="rSAM_sf"/>
</dbReference>
<dbReference type="InterPro" id="IPR051198">
    <property type="entry name" value="BchE-like"/>
</dbReference>
<dbReference type="GO" id="GO:0051536">
    <property type="term" value="F:iron-sulfur cluster binding"/>
    <property type="evidence" value="ECO:0007669"/>
    <property type="project" value="UniProtKB-KW"/>
</dbReference>
<dbReference type="Gene3D" id="3.80.30.20">
    <property type="entry name" value="tm_1862 like domain"/>
    <property type="match status" value="1"/>
</dbReference>
<evidence type="ECO:0000313" key="8">
    <source>
        <dbReference type="Proteomes" id="UP000391834"/>
    </source>
</evidence>
<dbReference type="SMART" id="SM00729">
    <property type="entry name" value="Elp3"/>
    <property type="match status" value="1"/>
</dbReference>
<dbReference type="InterPro" id="IPR007197">
    <property type="entry name" value="rSAM"/>
</dbReference>
<accession>A0A5M4B541</accession>
<reference evidence="7 8" key="1">
    <citation type="submission" date="2019-10" db="EMBL/GenBank/DDBJ databases">
        <title>Prolixibacter strains distinguished by the presence of nitrate reductase genes were adept at nitrate-dependent anaerobic corrosion of metallic iron and carbon steel.</title>
        <authorList>
            <person name="Iino T."/>
            <person name="Shono N."/>
            <person name="Ito K."/>
            <person name="Nakamura R."/>
            <person name="Sueoka K."/>
            <person name="Harayama S."/>
            <person name="Ohkuma M."/>
        </authorList>
    </citation>
    <scope>NUCLEOTIDE SEQUENCE [LARGE SCALE GENOMIC DNA]</scope>
    <source>
        <strain evidence="7 8">JCM 13498</strain>
    </source>
</reference>
<keyword evidence="8" id="KW-1185">Reference proteome</keyword>
<comment type="cofactor">
    <cofactor evidence="1">
        <name>[4Fe-4S] cluster</name>
        <dbReference type="ChEBI" id="CHEBI:49883"/>
    </cofactor>
</comment>
<feature type="domain" description="Elp3/MiaA/NifB-like radical SAM core" evidence="6">
    <location>
        <begin position="268"/>
        <end position="488"/>
    </location>
</feature>
<evidence type="ECO:0000256" key="3">
    <source>
        <dbReference type="ARBA" id="ARBA00022723"/>
    </source>
</evidence>
<evidence type="ECO:0000256" key="1">
    <source>
        <dbReference type="ARBA" id="ARBA00001966"/>
    </source>
</evidence>
<protein>
    <recommendedName>
        <fullName evidence="6">Elp3/MiaA/NifB-like radical SAM core domain-containing protein</fullName>
    </recommendedName>
</protein>
<dbReference type="SUPFAM" id="SSF102114">
    <property type="entry name" value="Radical SAM enzymes"/>
    <property type="match status" value="1"/>
</dbReference>
<dbReference type="AlphaFoldDB" id="A0A5M4B541"/>